<accession>A0A388T804</accession>
<protein>
    <recommendedName>
        <fullName evidence="4">Outer membrane protein</fullName>
    </recommendedName>
</protein>
<dbReference type="Proteomes" id="UP000269352">
    <property type="component" value="Unassembled WGS sequence"/>
</dbReference>
<organism evidence="2 3">
    <name type="scientific">Termititenax aidoneus</name>
    <dbReference type="NCBI Taxonomy" id="2218524"/>
    <lineage>
        <taxon>Bacteria</taxon>
        <taxon>Bacillati</taxon>
        <taxon>Candidatus Margulisiibacteriota</taxon>
        <taxon>Candidatus Termititenacia</taxon>
        <taxon>Candidatus Termititenacales</taxon>
        <taxon>Candidatus Termititenacaceae</taxon>
        <taxon>Candidatus Termititenax</taxon>
    </lineage>
</organism>
<evidence type="ECO:0008006" key="4">
    <source>
        <dbReference type="Google" id="ProtNLM"/>
    </source>
</evidence>
<evidence type="ECO:0000313" key="3">
    <source>
        <dbReference type="Proteomes" id="UP000269352"/>
    </source>
</evidence>
<comment type="caution">
    <text evidence="2">The sequence shown here is derived from an EMBL/GenBank/DDBJ whole genome shotgun (WGS) entry which is preliminary data.</text>
</comment>
<dbReference type="EMBL" id="BGZN01000002">
    <property type="protein sequence ID" value="GBR72741.1"/>
    <property type="molecule type" value="Genomic_DNA"/>
</dbReference>
<reference evidence="2 3" key="1">
    <citation type="journal article" date="2019" name="ISME J.">
        <title>Genome analyses of uncultured TG2/ZB3 bacteria in 'Margulisbacteria' specifically attached to ectosymbiotic spirochetes of protists in the termite gut.</title>
        <authorList>
            <person name="Utami Y.D."/>
            <person name="Kuwahara H."/>
            <person name="Igai K."/>
            <person name="Murakami T."/>
            <person name="Sugaya K."/>
            <person name="Morikawa T."/>
            <person name="Nagura Y."/>
            <person name="Yuki M."/>
            <person name="Deevong P."/>
            <person name="Inoue T."/>
            <person name="Kihara K."/>
            <person name="Lo N."/>
            <person name="Yamada A."/>
            <person name="Ohkuma M."/>
            <person name="Hongoh Y."/>
        </authorList>
    </citation>
    <scope>NUCLEOTIDE SEQUENCE [LARGE SCALE GENOMIC DNA]</scope>
    <source>
        <strain evidence="2">NkOx7-01</strain>
    </source>
</reference>
<evidence type="ECO:0000313" key="2">
    <source>
        <dbReference type="EMBL" id="GBR72741.1"/>
    </source>
</evidence>
<keyword evidence="1" id="KW-0732">Signal</keyword>
<gene>
    <name evidence="2" type="ORF">NO1_0237</name>
</gene>
<keyword evidence="3" id="KW-1185">Reference proteome</keyword>
<name>A0A388T804_TERA1</name>
<sequence length="317" mass="34820">MRAVWLLFIILSGLAAAASSLFYTEIQGVAGYSSSEDKAVYRSGHAHDAMQLNSVGFDYLQKFSGAQGDTGAAALQARAAYNADEAAAKLQIYNAYWKNKTPYGDIWLGHNRAAFGLASYWDTHGDLLQPLPMYGFGLDRDWGVGWSRDTAGGGWQAGLTTGSGMPLRADGNWLFTGRMSRGVLNYDNYTIGLSVLAGQTADTMDGMDLKLEKIQSAALDAAYNIDNLEHKLELNSGSRADRPALAGFYRLGINLLEENRLKLEGQYVYTKLNLTESYFLGAGAAYRFTPELTGRLMYELETAVNEYKIAAQAYNYF</sequence>
<evidence type="ECO:0000256" key="1">
    <source>
        <dbReference type="SAM" id="SignalP"/>
    </source>
</evidence>
<feature type="signal peptide" evidence="1">
    <location>
        <begin position="1"/>
        <end position="17"/>
    </location>
</feature>
<dbReference type="SUPFAM" id="SSF56935">
    <property type="entry name" value="Porins"/>
    <property type="match status" value="1"/>
</dbReference>
<dbReference type="AlphaFoldDB" id="A0A388T804"/>
<feature type="chain" id="PRO_5017445182" description="Outer membrane protein" evidence="1">
    <location>
        <begin position="18"/>
        <end position="317"/>
    </location>
</feature>
<proteinExistence type="predicted"/>